<evidence type="ECO:0000313" key="4">
    <source>
        <dbReference type="Proteomes" id="UP000267804"/>
    </source>
</evidence>
<evidence type="ECO:0000256" key="1">
    <source>
        <dbReference type="SAM" id="MobiDB-lite"/>
    </source>
</evidence>
<dbReference type="AlphaFoldDB" id="A0A386WRW6"/>
<evidence type="ECO:0000313" key="3">
    <source>
        <dbReference type="EMBL" id="AYF30119.1"/>
    </source>
</evidence>
<evidence type="ECO:0000256" key="2">
    <source>
        <dbReference type="SAM" id="Phobius"/>
    </source>
</evidence>
<protein>
    <submittedName>
        <fullName evidence="3">Uncharacterized protein</fullName>
    </submittedName>
</protein>
<dbReference type="Proteomes" id="UP000267804">
    <property type="component" value="Chromosome"/>
</dbReference>
<feature type="region of interest" description="Disordered" evidence="1">
    <location>
        <begin position="66"/>
        <end position="106"/>
    </location>
</feature>
<organism evidence="3 4">
    <name type="scientific">Micromonospora tulbaghiae</name>
    <dbReference type="NCBI Taxonomy" id="479978"/>
    <lineage>
        <taxon>Bacteria</taxon>
        <taxon>Bacillati</taxon>
        <taxon>Actinomycetota</taxon>
        <taxon>Actinomycetes</taxon>
        <taxon>Micromonosporales</taxon>
        <taxon>Micromonosporaceae</taxon>
        <taxon>Micromonospora</taxon>
    </lineage>
</organism>
<dbReference type="KEGG" id="mtua:CSH63_22255"/>
<sequence length="281" mass="29789">MNGDQLREALRDEMLSVTAPPHLNADGMLRSARRARTKRRAVRACAGSATAVLAVAGVASVVALSTPDGGDRRPPAALPQAAPPPSSDGSAEPMPTGPDGLPQEDRTARAGTRYDQAALLLDRLVTVVPDGYTAEKTASTGTGKETLGTHEANFSGRADGVELWSYMASVDVTKGTWRGRLLTEVHTPGNLLPTEPCDLAREFWGMGGECQPMTVGEATVGVVVRPGSDDRFDQWAAYRHPDGVVVFVAQGAYDRQAPASPLPFTARQLAALAVDERLHLR</sequence>
<accession>A0A386WRW6</accession>
<name>A0A386WRW6_9ACTN</name>
<proteinExistence type="predicted"/>
<keyword evidence="2" id="KW-1133">Transmembrane helix</keyword>
<keyword evidence="2" id="KW-0472">Membrane</keyword>
<dbReference type="RefSeq" id="WP_120571934.1">
    <property type="nucleotide sequence ID" value="NZ_CP024087.1"/>
</dbReference>
<reference evidence="3 4" key="1">
    <citation type="submission" date="2017-10" db="EMBL/GenBank/DDBJ databases">
        <title>Integration of genomic and chemical information greatly accelerates assignment of the full stereostructure of myelolactone, a potent inhibitor of myeloma from a marine-derived Micromonospora.</title>
        <authorList>
            <person name="Kim M.C."/>
            <person name="Machado H."/>
            <person name="Jensen P.R."/>
            <person name="Fenical W."/>
        </authorList>
    </citation>
    <scope>NUCLEOTIDE SEQUENCE [LARGE SCALE GENOMIC DNA]</scope>
    <source>
        <strain evidence="3 4">CNY-010</strain>
    </source>
</reference>
<gene>
    <name evidence="3" type="ORF">CSH63_22255</name>
</gene>
<keyword evidence="2" id="KW-0812">Transmembrane</keyword>
<feature type="transmembrane region" description="Helical" evidence="2">
    <location>
        <begin position="41"/>
        <end position="64"/>
    </location>
</feature>
<dbReference type="EMBL" id="CP024087">
    <property type="protein sequence ID" value="AYF30119.1"/>
    <property type="molecule type" value="Genomic_DNA"/>
</dbReference>